<feature type="non-terminal residue" evidence="8">
    <location>
        <position position="819"/>
    </location>
</feature>
<dbReference type="GO" id="GO:0005524">
    <property type="term" value="F:ATP binding"/>
    <property type="evidence" value="ECO:0007669"/>
    <property type="project" value="UniProtKB-KW"/>
</dbReference>
<dbReference type="GO" id="GO:0016887">
    <property type="term" value="F:ATP hydrolysis activity"/>
    <property type="evidence" value="ECO:0007669"/>
    <property type="project" value="InterPro"/>
</dbReference>
<dbReference type="InterPro" id="IPR003959">
    <property type="entry name" value="ATPase_AAA_core"/>
</dbReference>
<evidence type="ECO:0000256" key="5">
    <source>
        <dbReference type="ARBA" id="ARBA00023128"/>
    </source>
</evidence>
<reference evidence="8" key="1">
    <citation type="submission" date="2022-06" db="EMBL/GenBank/DDBJ databases">
        <title>Genome Sequence of Candolleomyces eurysporus.</title>
        <authorList>
            <person name="Buettner E."/>
        </authorList>
    </citation>
    <scope>NUCLEOTIDE SEQUENCE</scope>
    <source>
        <strain evidence="8">VTCC 930004</strain>
    </source>
</reference>
<organism evidence="8 9">
    <name type="scientific">Candolleomyces eurysporus</name>
    <dbReference type="NCBI Taxonomy" id="2828524"/>
    <lineage>
        <taxon>Eukaryota</taxon>
        <taxon>Fungi</taxon>
        <taxon>Dikarya</taxon>
        <taxon>Basidiomycota</taxon>
        <taxon>Agaricomycotina</taxon>
        <taxon>Agaricomycetes</taxon>
        <taxon>Agaricomycetidae</taxon>
        <taxon>Agaricales</taxon>
        <taxon>Agaricineae</taxon>
        <taxon>Psathyrellaceae</taxon>
        <taxon>Candolleomyces</taxon>
    </lineage>
</organism>
<feature type="compositionally biased region" description="Polar residues" evidence="6">
    <location>
        <begin position="475"/>
        <end position="486"/>
    </location>
</feature>
<keyword evidence="5" id="KW-0496">Mitochondrion</keyword>
<keyword evidence="2" id="KW-0547">Nucleotide-binding</keyword>
<gene>
    <name evidence="8" type="ORF">H1R20_g11055</name>
</gene>
<dbReference type="SUPFAM" id="SSF52540">
    <property type="entry name" value="P-loop containing nucleoside triphosphate hydrolases"/>
    <property type="match status" value="1"/>
</dbReference>
<dbReference type="SMART" id="SM00382">
    <property type="entry name" value="AAA"/>
    <property type="match status" value="1"/>
</dbReference>
<dbReference type="OrthoDB" id="39734at2759"/>
<keyword evidence="3" id="KW-0472">Membrane</keyword>
<dbReference type="AlphaFoldDB" id="A0A9W8J025"/>
<feature type="compositionally biased region" description="Low complexity" evidence="6">
    <location>
        <begin position="237"/>
        <end position="252"/>
    </location>
</feature>
<dbReference type="InterPro" id="IPR051701">
    <property type="entry name" value="Mito_OM_Translocase_MSP1"/>
</dbReference>
<comment type="caution">
    <text evidence="8">The sequence shown here is derived from an EMBL/GenBank/DDBJ whole genome shotgun (WGS) entry which is preliminary data.</text>
</comment>
<protein>
    <recommendedName>
        <fullName evidence="7">AAA+ ATPase domain-containing protein</fullName>
    </recommendedName>
</protein>
<dbReference type="InterPro" id="IPR027417">
    <property type="entry name" value="P-loop_NTPase"/>
</dbReference>
<evidence type="ECO:0000256" key="6">
    <source>
        <dbReference type="SAM" id="MobiDB-lite"/>
    </source>
</evidence>
<keyword evidence="9" id="KW-1185">Reference proteome</keyword>
<dbReference type="PROSITE" id="PS00674">
    <property type="entry name" value="AAA"/>
    <property type="match status" value="1"/>
</dbReference>
<dbReference type="Gene3D" id="1.10.8.60">
    <property type="match status" value="1"/>
</dbReference>
<dbReference type="GO" id="GO:0005741">
    <property type="term" value="C:mitochondrial outer membrane"/>
    <property type="evidence" value="ECO:0007669"/>
    <property type="project" value="UniProtKB-SubCell"/>
</dbReference>
<proteinExistence type="predicted"/>
<name>A0A9W8J025_9AGAR</name>
<feature type="region of interest" description="Disordered" evidence="6">
    <location>
        <begin position="12"/>
        <end position="31"/>
    </location>
</feature>
<sequence>MIPQTFVDRYLWSPSQTPSTGTTDTSSLNEESLPPTFQFSEGVLEELDALTALAFSEAEKTHSIDTPITDIPFEKCLVFSCPTLEGACIIDDAVRRVATTHEADVVVLDALELAMGRCGLLGIEAGRILEDMYPSVAIGSTVIGMDPTEGENVGDEGPSTPDEPARRLVDALLNIQSGNLSSTTATGQPPPKSRPSRRIIYFRDFQYIVDVARPLLAYVLRALYESRCVDEIDRAASSESASEPASEESSSSTIQSNVTVPERTTVLLFGSTTDSEALHIGSQPFSTQQNCMLLNCLFTHTRTSVMHHRASPCSCLVCCSWLSASPTSYLEPVAIKDAQLTDAEWGSFKLDALGSEKLAVSVFAKNVKSWTTDSDWQKRMKLEKIKRLNEALLRVCLEREGFTLEDGALDGTLLQSSQKGDESLLDINDAFTIVKIMKGLMARGSSPPAKVANLVSEAYGILERRIKERQDWDDGTSTPESDQSNGKIPMKDTYEDVSTYAKALLGCIIDTEDMSTTFEDVCVDESIVDSLKTIVTLPLLYPNYFNSGVLAKEAIGGILLYGPPGTGKTMLCRALAKASHAKMLRIKPSDIYNMWVGESEKTVAAVFELAHRLAPCIVFIDEIDSLFSSRTDCTKTWERNVLTEFMQNMDGLRSSKKNRENNIVIVGATNRPFDLDLAILRRLPRRILVDMPGLEMRKRILESYLRDETLHDDVDLDKLATEAEGFSGSDLKNLCVAAAVASVKEAIGSGWRNTEKASNSQGSSKDSEDSSGSIEVAEELPTRMITPSNITQARNEINRSVGGKSVSREPLVIHRIEQN</sequence>
<dbReference type="InterPro" id="IPR003960">
    <property type="entry name" value="ATPase_AAA_CS"/>
</dbReference>
<evidence type="ECO:0000313" key="8">
    <source>
        <dbReference type="EMBL" id="KAJ2926041.1"/>
    </source>
</evidence>
<comment type="subcellular location">
    <subcellularLocation>
        <location evidence="1">Mitochondrion outer membrane</location>
        <topology evidence="1">Single-pass membrane protein</topology>
    </subcellularLocation>
</comment>
<feature type="region of interest" description="Disordered" evidence="6">
    <location>
        <begin position="751"/>
        <end position="804"/>
    </location>
</feature>
<feature type="compositionally biased region" description="Polar residues" evidence="6">
    <location>
        <begin position="13"/>
        <end position="31"/>
    </location>
</feature>
<feature type="compositionally biased region" description="Polar residues" evidence="6">
    <location>
        <begin position="785"/>
        <end position="795"/>
    </location>
</feature>
<accession>A0A9W8J025</accession>
<evidence type="ECO:0000256" key="4">
    <source>
        <dbReference type="ARBA" id="ARBA00022840"/>
    </source>
</evidence>
<feature type="region of interest" description="Disordered" evidence="6">
    <location>
        <begin position="470"/>
        <end position="490"/>
    </location>
</feature>
<feature type="region of interest" description="Disordered" evidence="6">
    <location>
        <begin position="235"/>
        <end position="258"/>
    </location>
</feature>
<dbReference type="Gene3D" id="3.40.50.300">
    <property type="entry name" value="P-loop containing nucleotide triphosphate hydrolases"/>
    <property type="match status" value="1"/>
</dbReference>
<evidence type="ECO:0000256" key="2">
    <source>
        <dbReference type="ARBA" id="ARBA00022741"/>
    </source>
</evidence>
<evidence type="ECO:0000313" key="9">
    <source>
        <dbReference type="Proteomes" id="UP001140091"/>
    </source>
</evidence>
<dbReference type="InterPro" id="IPR003593">
    <property type="entry name" value="AAA+_ATPase"/>
</dbReference>
<dbReference type="Pfam" id="PF00004">
    <property type="entry name" value="AAA"/>
    <property type="match status" value="1"/>
</dbReference>
<evidence type="ECO:0000259" key="7">
    <source>
        <dbReference type="SMART" id="SM00382"/>
    </source>
</evidence>
<feature type="domain" description="AAA+ ATPase" evidence="7">
    <location>
        <begin position="554"/>
        <end position="695"/>
    </location>
</feature>
<dbReference type="PANTHER" id="PTHR45644:SF56">
    <property type="entry name" value="AAA ATPASE, PUTATIVE (AFU_ORTHOLOGUE AFUA_2G12920)-RELATED"/>
    <property type="match status" value="1"/>
</dbReference>
<evidence type="ECO:0000256" key="1">
    <source>
        <dbReference type="ARBA" id="ARBA00004572"/>
    </source>
</evidence>
<keyword evidence="3" id="KW-1000">Mitochondrion outer membrane</keyword>
<evidence type="ECO:0000256" key="3">
    <source>
        <dbReference type="ARBA" id="ARBA00022787"/>
    </source>
</evidence>
<dbReference type="InterPro" id="IPR041569">
    <property type="entry name" value="AAA_lid_3"/>
</dbReference>
<keyword evidence="4" id="KW-0067">ATP-binding</keyword>
<dbReference type="Proteomes" id="UP001140091">
    <property type="component" value="Unassembled WGS sequence"/>
</dbReference>
<dbReference type="Pfam" id="PF17862">
    <property type="entry name" value="AAA_lid_3"/>
    <property type="match status" value="1"/>
</dbReference>
<dbReference type="EMBL" id="JANBPK010001088">
    <property type="protein sequence ID" value="KAJ2926041.1"/>
    <property type="molecule type" value="Genomic_DNA"/>
</dbReference>
<dbReference type="PANTHER" id="PTHR45644">
    <property type="entry name" value="AAA ATPASE, PUTATIVE (AFU_ORTHOLOGUE AFUA_2G12920)-RELATED-RELATED"/>
    <property type="match status" value="1"/>
</dbReference>